<evidence type="ECO:0000256" key="5">
    <source>
        <dbReference type="ARBA" id="ARBA00023242"/>
    </source>
</evidence>
<dbReference type="GO" id="GO:0000981">
    <property type="term" value="F:DNA-binding transcription factor activity, RNA polymerase II-specific"/>
    <property type="evidence" value="ECO:0007669"/>
    <property type="project" value="TreeGrafter"/>
</dbReference>
<comment type="subcellular location">
    <subcellularLocation>
        <location evidence="1">Nucleus</location>
    </subcellularLocation>
</comment>
<organism evidence="6 7">
    <name type="scientific">Emericellopsis cladophorae</name>
    <dbReference type="NCBI Taxonomy" id="2686198"/>
    <lineage>
        <taxon>Eukaryota</taxon>
        <taxon>Fungi</taxon>
        <taxon>Dikarya</taxon>
        <taxon>Ascomycota</taxon>
        <taxon>Pezizomycotina</taxon>
        <taxon>Sordariomycetes</taxon>
        <taxon>Hypocreomycetidae</taxon>
        <taxon>Hypocreales</taxon>
        <taxon>Bionectriaceae</taxon>
        <taxon>Emericellopsis</taxon>
    </lineage>
</organism>
<name>A0A9P9XV68_9HYPO</name>
<evidence type="ECO:0000313" key="6">
    <source>
        <dbReference type="EMBL" id="KAI6778422.1"/>
    </source>
</evidence>
<keyword evidence="5" id="KW-0539">Nucleus</keyword>
<evidence type="ECO:0000256" key="1">
    <source>
        <dbReference type="ARBA" id="ARBA00004123"/>
    </source>
</evidence>
<accession>A0A9P9XV68</accession>
<protein>
    <recommendedName>
        <fullName evidence="8">Transcription factor domain-containing protein</fullName>
    </recommendedName>
</protein>
<keyword evidence="4" id="KW-0804">Transcription</keyword>
<dbReference type="GO" id="GO:0005634">
    <property type="term" value="C:nucleus"/>
    <property type="evidence" value="ECO:0007669"/>
    <property type="project" value="UniProtKB-SubCell"/>
</dbReference>
<dbReference type="InterPro" id="IPR051089">
    <property type="entry name" value="prtT"/>
</dbReference>
<dbReference type="AlphaFoldDB" id="A0A9P9XV68"/>
<evidence type="ECO:0000313" key="7">
    <source>
        <dbReference type="Proteomes" id="UP001055219"/>
    </source>
</evidence>
<evidence type="ECO:0000256" key="4">
    <source>
        <dbReference type="ARBA" id="ARBA00023163"/>
    </source>
</evidence>
<keyword evidence="2" id="KW-0805">Transcription regulation</keyword>
<proteinExistence type="predicted"/>
<reference evidence="6" key="2">
    <citation type="submission" date="2022-07" db="EMBL/GenBank/DDBJ databases">
        <authorList>
            <person name="Goncalves M.F.M."/>
            <person name="Hilario S."/>
            <person name="Van De Peer Y."/>
            <person name="Esteves A.C."/>
            <person name="Alves A."/>
        </authorList>
    </citation>
    <scope>NUCLEOTIDE SEQUENCE</scope>
    <source>
        <strain evidence="6">MUM 19.33</strain>
    </source>
</reference>
<dbReference type="GeneID" id="75827330"/>
<dbReference type="PANTHER" id="PTHR31845">
    <property type="entry name" value="FINGER DOMAIN PROTEIN, PUTATIVE-RELATED"/>
    <property type="match status" value="1"/>
</dbReference>
<dbReference type="PANTHER" id="PTHR31845:SF21">
    <property type="entry name" value="REGULATORY PROTEIN LEU3"/>
    <property type="match status" value="1"/>
</dbReference>
<keyword evidence="3" id="KW-0238">DNA-binding</keyword>
<sequence length="439" mass="48084">MPAAATADARAAASRCQVLPARAQRPWKASPSQPRTLDSHLVTGEDIDWYFDTYLELFHPFVPVLAKRDPDECYAASPALFWIVIFVVMRRHHRAGTSTDLFDALVEWLSKEIWTLPGSPLMGIEAVHAMLIICVWPLPTIRLVTNPSVVLSGAALNFCLSMGLHTGKGRHPEFRIGARDHFSSTDEEASCTWLMTCSLAQRTAAALGHPPPSIQLNDGPAKQALAAPQWVDLITMFDIQRYLNRLHLAIASHIASSELTRFLLLAAHQEIQAYHFCQPPDDASPNLAMHTTRALLTAKKVIAAAHALTAIPGIQLLTNAPLWVFHTIVTAGVLLVSALHSHHPPPLDAPPEGVTPEQHLMNQCHAAVIACSIRDGDLAFRAATLMQGFWSTTTLHSAQRSSEGSRKAVEAIQPPRPVDNLVPAPPQEVTYTPRIMDPF</sequence>
<evidence type="ECO:0000256" key="3">
    <source>
        <dbReference type="ARBA" id="ARBA00023125"/>
    </source>
</evidence>
<evidence type="ECO:0000256" key="2">
    <source>
        <dbReference type="ARBA" id="ARBA00023015"/>
    </source>
</evidence>
<reference evidence="6" key="1">
    <citation type="journal article" date="2021" name="J Fungi (Basel)">
        <title>Genomic and Metabolomic Analyses of the Marine Fungus Emericellopsis cladophorae: Insights into Saltwater Adaptability Mechanisms and Its Biosynthetic Potential.</title>
        <authorList>
            <person name="Goncalves M.F.M."/>
            <person name="Hilario S."/>
            <person name="Van de Peer Y."/>
            <person name="Esteves A.C."/>
            <person name="Alves A."/>
        </authorList>
    </citation>
    <scope>NUCLEOTIDE SEQUENCE</scope>
    <source>
        <strain evidence="6">MUM 19.33</strain>
    </source>
</reference>
<gene>
    <name evidence="6" type="ORF">J7T54_000811</name>
</gene>
<keyword evidence="7" id="KW-1185">Reference proteome</keyword>
<comment type="caution">
    <text evidence="6">The sequence shown here is derived from an EMBL/GenBank/DDBJ whole genome shotgun (WGS) entry which is preliminary data.</text>
</comment>
<dbReference type="RefSeq" id="XP_051359278.1">
    <property type="nucleotide sequence ID" value="XM_051509789.1"/>
</dbReference>
<dbReference type="CDD" id="cd12148">
    <property type="entry name" value="fungal_TF_MHR"/>
    <property type="match status" value="1"/>
</dbReference>
<evidence type="ECO:0008006" key="8">
    <source>
        <dbReference type="Google" id="ProtNLM"/>
    </source>
</evidence>
<dbReference type="GO" id="GO:0000976">
    <property type="term" value="F:transcription cis-regulatory region binding"/>
    <property type="evidence" value="ECO:0007669"/>
    <property type="project" value="TreeGrafter"/>
</dbReference>
<dbReference type="Proteomes" id="UP001055219">
    <property type="component" value="Unassembled WGS sequence"/>
</dbReference>
<dbReference type="OrthoDB" id="2341546at2759"/>
<dbReference type="EMBL" id="JAGIXG020000069">
    <property type="protein sequence ID" value="KAI6778422.1"/>
    <property type="molecule type" value="Genomic_DNA"/>
</dbReference>